<dbReference type="AlphaFoldDB" id="F4PSQ3"/>
<name>F4PSQ3_CACFS</name>
<gene>
    <name evidence="2" type="ORF">DFA_01417</name>
</gene>
<dbReference type="KEGG" id="dfa:DFA_01417"/>
<dbReference type="EMBL" id="GL883010">
    <property type="protein sequence ID" value="EGG21531.1"/>
    <property type="molecule type" value="Genomic_DNA"/>
</dbReference>
<dbReference type="Proteomes" id="UP000007797">
    <property type="component" value="Unassembled WGS sequence"/>
</dbReference>
<organism evidence="2 3">
    <name type="scientific">Cavenderia fasciculata</name>
    <name type="common">Slime mold</name>
    <name type="synonym">Dictyostelium fasciculatum</name>
    <dbReference type="NCBI Taxonomy" id="261658"/>
    <lineage>
        <taxon>Eukaryota</taxon>
        <taxon>Amoebozoa</taxon>
        <taxon>Evosea</taxon>
        <taxon>Eumycetozoa</taxon>
        <taxon>Dictyostelia</taxon>
        <taxon>Acytosteliales</taxon>
        <taxon>Cavenderiaceae</taxon>
        <taxon>Cavenderia</taxon>
    </lineage>
</organism>
<evidence type="ECO:0000313" key="3">
    <source>
        <dbReference type="Proteomes" id="UP000007797"/>
    </source>
</evidence>
<sequence>MKITDIVTTVTRSINIDGFKGISAVVLDRLTHLTMKDKIVCGSIIVYSLLMAEYIHDRDKYCSVFLNDDEAAKQLLTTMYEKTVNYTAQVLDNAPQVKGLLALMRDNKSFAKRLSKDPNVAMMTYSIFVTQSVTFSLLAKQLWSDTKINVAYFEASYLFQEDLKEILLILCQYCPVELIPWDLLRKYALANDNAWSVRIDSVEMIASTIINRGGCPGDTTDGAELSLALFYSFIESRFDQSSPQIRLAAAILSNQLLAEKGQDQLSLKVLKCVNLYSDQKVSIFGAKNILCKEEYLLESLLSVASLACRFTTPLSLFGAHVCKKISLSLVGLGSNLLTRMISVPFTVAIPEMALYLFLCSGNPLSYGLIFITKRLPFQLCFHRIYHNPKKRMNLLYAIYQSEQKKIKQQQQQKQSEQVQQTEQQQLQPEQQ</sequence>
<protein>
    <submittedName>
        <fullName evidence="2">Uncharacterized protein</fullName>
    </submittedName>
</protein>
<accession>F4PSQ3</accession>
<keyword evidence="3" id="KW-1185">Reference proteome</keyword>
<feature type="region of interest" description="Disordered" evidence="1">
    <location>
        <begin position="409"/>
        <end position="431"/>
    </location>
</feature>
<proteinExistence type="predicted"/>
<evidence type="ECO:0000256" key="1">
    <source>
        <dbReference type="SAM" id="MobiDB-lite"/>
    </source>
</evidence>
<dbReference type="GeneID" id="14873383"/>
<dbReference type="RefSeq" id="XP_004359381.1">
    <property type="nucleotide sequence ID" value="XM_004359324.1"/>
</dbReference>
<evidence type="ECO:0000313" key="2">
    <source>
        <dbReference type="EMBL" id="EGG21531.1"/>
    </source>
</evidence>
<reference evidence="3" key="1">
    <citation type="journal article" date="2011" name="Genome Res.">
        <title>Phylogeny-wide analysis of social amoeba genomes highlights ancient origins for complex intercellular communication.</title>
        <authorList>
            <person name="Heidel A.J."/>
            <person name="Lawal H.M."/>
            <person name="Felder M."/>
            <person name="Schilde C."/>
            <person name="Helps N.R."/>
            <person name="Tunggal B."/>
            <person name="Rivero F."/>
            <person name="John U."/>
            <person name="Schleicher M."/>
            <person name="Eichinger L."/>
            <person name="Platzer M."/>
            <person name="Noegel A.A."/>
            <person name="Schaap P."/>
            <person name="Gloeckner G."/>
        </authorList>
    </citation>
    <scope>NUCLEOTIDE SEQUENCE [LARGE SCALE GENOMIC DNA]</scope>
    <source>
        <strain evidence="3">SH3</strain>
    </source>
</reference>